<sequence>MIWLFIIFAGVIALASLIDRKNKRIHHNSNDPALHSFTNLSESQNFTMESHSHFDGGGGSSDSGGSSGCD</sequence>
<protein>
    <submittedName>
        <fullName evidence="2">Uncharacterized protein</fullName>
    </submittedName>
</protein>
<evidence type="ECO:0000313" key="3">
    <source>
        <dbReference type="Proteomes" id="UP000271374"/>
    </source>
</evidence>
<feature type="compositionally biased region" description="Gly residues" evidence="1">
    <location>
        <begin position="55"/>
        <end position="70"/>
    </location>
</feature>
<feature type="region of interest" description="Disordered" evidence="1">
    <location>
        <begin position="48"/>
        <end position="70"/>
    </location>
</feature>
<dbReference type="Proteomes" id="UP000271374">
    <property type="component" value="Unassembled WGS sequence"/>
</dbReference>
<dbReference type="AlphaFoldDB" id="A0A3S0I4A5"/>
<dbReference type="RefSeq" id="WP_126410475.1">
    <property type="nucleotide sequence ID" value="NZ_RXNT01000020.1"/>
</dbReference>
<organism evidence="2 3">
    <name type="scientific">Bacillus yapensis</name>
    <dbReference type="NCBI Taxonomy" id="2492960"/>
    <lineage>
        <taxon>Bacteria</taxon>
        <taxon>Bacillati</taxon>
        <taxon>Bacillota</taxon>
        <taxon>Bacilli</taxon>
        <taxon>Bacillales</taxon>
        <taxon>Bacillaceae</taxon>
        <taxon>Bacillus</taxon>
    </lineage>
</organism>
<dbReference type="OrthoDB" id="9921154at2"/>
<evidence type="ECO:0000313" key="2">
    <source>
        <dbReference type="EMBL" id="RTR27101.1"/>
    </source>
</evidence>
<proteinExistence type="predicted"/>
<keyword evidence="3" id="KW-1185">Reference proteome</keyword>
<reference evidence="2 3" key="1">
    <citation type="submission" date="2018-12" db="EMBL/GenBank/DDBJ databases">
        <title>Bacillus yapensis draft genome sequence.</title>
        <authorList>
            <person name="Yu L."/>
            <person name="Xu X."/>
            <person name="Tang X."/>
        </authorList>
    </citation>
    <scope>NUCLEOTIDE SEQUENCE [LARGE SCALE GENOMIC DNA]</scope>
    <source>
        <strain evidence="2 3">XXST-01</strain>
    </source>
</reference>
<accession>A0A3S0I4A5</accession>
<evidence type="ECO:0000256" key="1">
    <source>
        <dbReference type="SAM" id="MobiDB-lite"/>
    </source>
</evidence>
<name>A0A3S0I4A5_9BACI</name>
<dbReference type="EMBL" id="RXNT01000020">
    <property type="protein sequence ID" value="RTR27101.1"/>
    <property type="molecule type" value="Genomic_DNA"/>
</dbReference>
<gene>
    <name evidence="2" type="ORF">EKG37_19625</name>
</gene>
<comment type="caution">
    <text evidence="2">The sequence shown here is derived from an EMBL/GenBank/DDBJ whole genome shotgun (WGS) entry which is preliminary data.</text>
</comment>